<dbReference type="CDD" id="cd00207">
    <property type="entry name" value="fer2"/>
    <property type="match status" value="1"/>
</dbReference>
<gene>
    <name evidence="9" type="ORF">C272_08842</name>
</gene>
<dbReference type="Pfam" id="PF01799">
    <property type="entry name" value="Fer2_2"/>
    <property type="match status" value="1"/>
</dbReference>
<keyword evidence="4" id="KW-0560">Oxidoreductase</keyword>
<dbReference type="SUPFAM" id="SSF54292">
    <property type="entry name" value="2Fe-2S ferredoxin-like"/>
    <property type="match status" value="1"/>
</dbReference>
<dbReference type="SUPFAM" id="SSF47741">
    <property type="entry name" value="CO dehydrogenase ISP C-domain like"/>
    <property type="match status" value="1"/>
</dbReference>
<dbReference type="InterPro" id="IPR016167">
    <property type="entry name" value="FAD-bd_PCMH_sub1"/>
</dbReference>
<dbReference type="InterPro" id="IPR036010">
    <property type="entry name" value="2Fe-2S_ferredoxin-like_sf"/>
</dbReference>
<dbReference type="PROSITE" id="PS51387">
    <property type="entry name" value="FAD_PCMH"/>
    <property type="match status" value="1"/>
</dbReference>
<keyword evidence="3" id="KW-0274">FAD</keyword>
<dbReference type="Gene3D" id="3.30.43.10">
    <property type="entry name" value="Uridine Diphospho-n-acetylenolpyruvylglucosamine Reductase, domain 2"/>
    <property type="match status" value="1"/>
</dbReference>
<dbReference type="Pfam" id="PF03450">
    <property type="entry name" value="CO_deh_flav_C"/>
    <property type="match status" value="1"/>
</dbReference>
<name>K9AJ83_9MICO</name>
<feature type="region of interest" description="Disordered" evidence="6">
    <location>
        <begin position="189"/>
        <end position="218"/>
    </location>
</feature>
<keyword evidence="10" id="KW-1185">Reference proteome</keyword>
<dbReference type="PANTHER" id="PTHR42659:SF2">
    <property type="entry name" value="XANTHINE DEHYDROGENASE SUBUNIT C-RELATED"/>
    <property type="match status" value="1"/>
</dbReference>
<evidence type="ECO:0000313" key="10">
    <source>
        <dbReference type="Proteomes" id="UP000009879"/>
    </source>
</evidence>
<evidence type="ECO:0000313" key="9">
    <source>
        <dbReference type="EMBL" id="EKU47324.1"/>
    </source>
</evidence>
<dbReference type="InterPro" id="IPR036683">
    <property type="entry name" value="CO_DH_flav_C_dom_sf"/>
</dbReference>
<dbReference type="Pfam" id="PF00111">
    <property type="entry name" value="Fer2"/>
    <property type="match status" value="1"/>
</dbReference>
<dbReference type="Pfam" id="PF00941">
    <property type="entry name" value="FAD_binding_5"/>
    <property type="match status" value="1"/>
</dbReference>
<sequence length="506" mass="53658">MRLTDEAQEVSAMSASTTERSSCRISVNGTDHDFDGPTHTNALDFLRGQGLTAAKEGCAEGECGACAILIARPDGENGTRWTSVNACLLPAAALDGQEVITAEGLGSLDDVHPVQEEMAVRGGSQCGYCTPGFICSMAAEYYRPERPTDSDHGPNGFDIHALSGNLCRCTGYRPIRDAAYALGDPTDDDALAARRSDPAPASAATDLHRPDTPTGELGRYRRPTRLAEAVEILSLEPDVLVVAGATDWGVEVNIKGARAKSLLAIDRLPELRGVRWTETHVEIGAANTLSEIERELAGSVPLLGKLFPQFASRLIRNGATIGGNLGTGSPIGDTPPALLALEAELVLTSAGGERVVPLADYFTGYRQTVREPGELITAIRIPLPLSPLTSFQKITKRRFDDISSVAIGYAVDVSDGIVDKARIGLGGVAATPLRALATEAAIEGRPWTLETVHDAAETLAAEGTPMDDHRASSRYRTAMLRSSLERFFAEQLGASGPGMIRTEAGR</sequence>
<evidence type="ECO:0000256" key="6">
    <source>
        <dbReference type="SAM" id="MobiDB-lite"/>
    </source>
</evidence>
<keyword evidence="5" id="KW-0408">Iron</keyword>
<dbReference type="Gene3D" id="3.30.390.50">
    <property type="entry name" value="CO dehydrogenase flavoprotein, C-terminal domain"/>
    <property type="match status" value="1"/>
</dbReference>
<dbReference type="InterPro" id="IPR012175">
    <property type="entry name" value="Xanth_DH_ssu_bac"/>
</dbReference>
<feature type="domain" description="2Fe-2S ferredoxin-type" evidence="7">
    <location>
        <begin position="21"/>
        <end position="105"/>
    </location>
</feature>
<evidence type="ECO:0000259" key="7">
    <source>
        <dbReference type="PROSITE" id="PS51085"/>
    </source>
</evidence>
<dbReference type="InterPro" id="IPR051312">
    <property type="entry name" value="Diverse_Substr_Oxidored"/>
</dbReference>
<evidence type="ECO:0000256" key="1">
    <source>
        <dbReference type="ARBA" id="ARBA00022630"/>
    </source>
</evidence>
<dbReference type="SMART" id="SM01092">
    <property type="entry name" value="CO_deh_flav_C"/>
    <property type="match status" value="1"/>
</dbReference>
<feature type="region of interest" description="Disordered" evidence="6">
    <location>
        <begin position="1"/>
        <end position="22"/>
    </location>
</feature>
<dbReference type="SUPFAM" id="SSF55447">
    <property type="entry name" value="CO dehydrogenase flavoprotein C-terminal domain-like"/>
    <property type="match status" value="1"/>
</dbReference>
<dbReference type="PIRSF" id="PIRSF036557">
    <property type="entry name" value="XdhA_RC"/>
    <property type="match status" value="1"/>
</dbReference>
<dbReference type="GO" id="GO:0051537">
    <property type="term" value="F:2 iron, 2 sulfur cluster binding"/>
    <property type="evidence" value="ECO:0007669"/>
    <property type="project" value="InterPro"/>
</dbReference>
<dbReference type="InterPro" id="IPR002346">
    <property type="entry name" value="Mopterin_DH_FAD-bd"/>
</dbReference>
<dbReference type="AlphaFoldDB" id="K9AJ83"/>
<dbReference type="PROSITE" id="PS00197">
    <property type="entry name" value="2FE2S_FER_1"/>
    <property type="match status" value="1"/>
</dbReference>
<dbReference type="InterPro" id="IPR005107">
    <property type="entry name" value="CO_DH_flav_C"/>
</dbReference>
<evidence type="ECO:0000256" key="4">
    <source>
        <dbReference type="ARBA" id="ARBA00023002"/>
    </source>
</evidence>
<evidence type="ECO:0000256" key="2">
    <source>
        <dbReference type="ARBA" id="ARBA00022723"/>
    </source>
</evidence>
<dbReference type="Proteomes" id="UP000009879">
    <property type="component" value="Unassembled WGS sequence"/>
</dbReference>
<dbReference type="SUPFAM" id="SSF56176">
    <property type="entry name" value="FAD-binding/transporter-associated domain-like"/>
    <property type="match status" value="1"/>
</dbReference>
<dbReference type="GO" id="GO:0071949">
    <property type="term" value="F:FAD binding"/>
    <property type="evidence" value="ECO:0007669"/>
    <property type="project" value="InterPro"/>
</dbReference>
<dbReference type="InterPro" id="IPR016166">
    <property type="entry name" value="FAD-bd_PCMH"/>
</dbReference>
<dbReference type="Gene3D" id="3.30.465.10">
    <property type="match status" value="1"/>
</dbReference>
<accession>K9AJ83</accession>
<feature type="compositionally biased region" description="Polar residues" evidence="6">
    <location>
        <begin position="11"/>
        <end position="22"/>
    </location>
</feature>
<evidence type="ECO:0000256" key="3">
    <source>
        <dbReference type="ARBA" id="ARBA00022827"/>
    </source>
</evidence>
<dbReference type="InterPro" id="IPR036318">
    <property type="entry name" value="FAD-bd_PCMH-like_sf"/>
</dbReference>
<dbReference type="EMBL" id="AMSP01000006">
    <property type="protein sequence ID" value="EKU47324.1"/>
    <property type="molecule type" value="Genomic_DNA"/>
</dbReference>
<reference evidence="9 10" key="1">
    <citation type="submission" date="2012-09" db="EMBL/GenBank/DDBJ databases">
        <title>Genome Sequence of Brevibacterium casei S18.</title>
        <authorList>
            <person name="Sharma R."/>
            <person name="Singh A."/>
            <person name="Jangir P.K."/>
        </authorList>
    </citation>
    <scope>NUCLEOTIDE SEQUENCE [LARGE SCALE GENOMIC DNA]</scope>
    <source>
        <strain evidence="9 10">S18</strain>
    </source>
</reference>
<dbReference type="InterPro" id="IPR001041">
    <property type="entry name" value="2Fe-2S_ferredoxin-type"/>
</dbReference>
<dbReference type="InterPro" id="IPR012675">
    <property type="entry name" value="Beta-grasp_dom_sf"/>
</dbReference>
<dbReference type="Gene3D" id="3.10.20.30">
    <property type="match status" value="1"/>
</dbReference>
<proteinExistence type="predicted"/>
<dbReference type="PATRIC" id="fig|1229781.4.peg.1777"/>
<keyword evidence="1" id="KW-0285">Flavoprotein</keyword>
<dbReference type="GO" id="GO:0046872">
    <property type="term" value="F:metal ion binding"/>
    <property type="evidence" value="ECO:0007669"/>
    <property type="project" value="UniProtKB-KW"/>
</dbReference>
<dbReference type="InterPro" id="IPR036884">
    <property type="entry name" value="2Fe-2S-bd_dom_sf"/>
</dbReference>
<dbReference type="PROSITE" id="PS51085">
    <property type="entry name" value="2FE2S_FER_2"/>
    <property type="match status" value="1"/>
</dbReference>
<comment type="caution">
    <text evidence="9">The sequence shown here is derived from an EMBL/GenBank/DDBJ whole genome shotgun (WGS) entry which is preliminary data.</text>
</comment>
<protein>
    <submittedName>
        <fullName evidence="9">Xanthine dehydrogenase, iron-sulfur and FAD-binding subunit</fullName>
    </submittedName>
</protein>
<dbReference type="GO" id="GO:0016491">
    <property type="term" value="F:oxidoreductase activity"/>
    <property type="evidence" value="ECO:0007669"/>
    <property type="project" value="UniProtKB-KW"/>
</dbReference>
<dbReference type="InterPro" id="IPR002888">
    <property type="entry name" value="2Fe-2S-bd"/>
</dbReference>
<dbReference type="eggNOG" id="COG4630">
    <property type="taxonomic scope" value="Bacteria"/>
</dbReference>
<dbReference type="InterPro" id="IPR006058">
    <property type="entry name" value="2Fe2S_fd_BS"/>
</dbReference>
<dbReference type="PANTHER" id="PTHR42659">
    <property type="entry name" value="XANTHINE DEHYDROGENASE SUBUNIT C-RELATED"/>
    <property type="match status" value="1"/>
</dbReference>
<feature type="domain" description="FAD-binding PCMH-type" evidence="8">
    <location>
        <begin position="209"/>
        <end position="386"/>
    </location>
</feature>
<dbReference type="Gene3D" id="1.10.150.120">
    <property type="entry name" value="[2Fe-2S]-binding domain"/>
    <property type="match status" value="1"/>
</dbReference>
<evidence type="ECO:0000259" key="8">
    <source>
        <dbReference type="PROSITE" id="PS51387"/>
    </source>
</evidence>
<evidence type="ECO:0000256" key="5">
    <source>
        <dbReference type="ARBA" id="ARBA00023004"/>
    </source>
</evidence>
<keyword evidence="2" id="KW-0479">Metal-binding</keyword>
<organism evidence="9 10">
    <name type="scientific">Brevibacterium casei S18</name>
    <dbReference type="NCBI Taxonomy" id="1229781"/>
    <lineage>
        <taxon>Bacteria</taxon>
        <taxon>Bacillati</taxon>
        <taxon>Actinomycetota</taxon>
        <taxon>Actinomycetes</taxon>
        <taxon>Micrococcales</taxon>
        <taxon>Brevibacteriaceae</taxon>
        <taxon>Brevibacterium</taxon>
    </lineage>
</organism>
<dbReference type="InterPro" id="IPR016169">
    <property type="entry name" value="FAD-bd_PCMH_sub2"/>
</dbReference>